<protein>
    <recommendedName>
        <fullName evidence="3">K Homology domain-containing protein</fullName>
    </recommendedName>
</protein>
<dbReference type="CDD" id="cd22435">
    <property type="entry name" value="KH-I_NOVA_rpt1"/>
    <property type="match status" value="1"/>
</dbReference>
<dbReference type="InterPro" id="IPR036612">
    <property type="entry name" value="KH_dom_type_1_sf"/>
</dbReference>
<gene>
    <name evidence="4" type="ORF">CHYS00102_LOCUS19281</name>
</gene>
<sequence length="245" mass="26846">MSLQQQHSSTGSHHKHRAPPPNSTPASTAGANNSSSSAQQQETVVDPVETQLNRLLAITDDDDDGPSQQQQQRQTQQTQTETQQPQQQQQQQQQQQRSRRNQQNRRQYHNDGGVHHHHGGMNNIAAMYESGDIIPNTGVDSGGVGSSRRQYASTLKVLLSNNLAGSIIGRNGQSISDLQARSGCRIKLSQSGDTFPGTGERVCLIQGEGVNAVREAVALVLAKVRDAKVWAFLSHVENFQYPIRL</sequence>
<evidence type="ECO:0000256" key="2">
    <source>
        <dbReference type="SAM" id="MobiDB-lite"/>
    </source>
</evidence>
<dbReference type="EMBL" id="HBFR01026749">
    <property type="protein sequence ID" value="CAD8892075.1"/>
    <property type="molecule type" value="Transcribed_RNA"/>
</dbReference>
<dbReference type="InterPro" id="IPR004088">
    <property type="entry name" value="KH_dom_type_1"/>
</dbReference>
<feature type="domain" description="K Homology" evidence="3">
    <location>
        <begin position="151"/>
        <end position="225"/>
    </location>
</feature>
<dbReference type="GO" id="GO:0003723">
    <property type="term" value="F:RNA binding"/>
    <property type="evidence" value="ECO:0007669"/>
    <property type="project" value="UniProtKB-UniRule"/>
</dbReference>
<dbReference type="AlphaFoldDB" id="A0A7S1BMC0"/>
<evidence type="ECO:0000256" key="1">
    <source>
        <dbReference type="PROSITE-ProRule" id="PRU00117"/>
    </source>
</evidence>
<name>A0A7S1BMC0_9STRA</name>
<dbReference type="PROSITE" id="PS50084">
    <property type="entry name" value="KH_TYPE_1"/>
    <property type="match status" value="1"/>
</dbReference>
<evidence type="ECO:0000313" key="4">
    <source>
        <dbReference type="EMBL" id="CAD8892075.1"/>
    </source>
</evidence>
<feature type="compositionally biased region" description="Basic residues" evidence="2">
    <location>
        <begin position="97"/>
        <end position="107"/>
    </location>
</feature>
<feature type="compositionally biased region" description="Low complexity" evidence="2">
    <location>
        <begin position="68"/>
        <end position="96"/>
    </location>
</feature>
<feature type="compositionally biased region" description="Low complexity" evidence="2">
    <location>
        <begin position="24"/>
        <end position="43"/>
    </location>
</feature>
<accession>A0A7S1BMC0</accession>
<dbReference type="Gene3D" id="3.30.1370.10">
    <property type="entry name" value="K Homology domain, type 1"/>
    <property type="match status" value="1"/>
</dbReference>
<proteinExistence type="predicted"/>
<feature type="compositionally biased region" description="Polar residues" evidence="2">
    <location>
        <begin position="1"/>
        <end position="11"/>
    </location>
</feature>
<reference evidence="4" key="1">
    <citation type="submission" date="2021-01" db="EMBL/GenBank/DDBJ databases">
        <authorList>
            <person name="Corre E."/>
            <person name="Pelletier E."/>
            <person name="Niang G."/>
            <person name="Scheremetjew M."/>
            <person name="Finn R."/>
            <person name="Kale V."/>
            <person name="Holt S."/>
            <person name="Cochrane G."/>
            <person name="Meng A."/>
            <person name="Brown T."/>
            <person name="Cohen L."/>
        </authorList>
    </citation>
    <scope>NUCLEOTIDE SEQUENCE</scope>
    <source>
        <strain evidence="4">308</strain>
    </source>
</reference>
<dbReference type="SUPFAM" id="SSF54791">
    <property type="entry name" value="Eukaryotic type KH-domain (KH-domain type I)"/>
    <property type="match status" value="1"/>
</dbReference>
<organism evidence="4">
    <name type="scientific">Corethron hystrix</name>
    <dbReference type="NCBI Taxonomy" id="216773"/>
    <lineage>
        <taxon>Eukaryota</taxon>
        <taxon>Sar</taxon>
        <taxon>Stramenopiles</taxon>
        <taxon>Ochrophyta</taxon>
        <taxon>Bacillariophyta</taxon>
        <taxon>Coscinodiscophyceae</taxon>
        <taxon>Corethrophycidae</taxon>
        <taxon>Corethrales</taxon>
        <taxon>Corethraceae</taxon>
        <taxon>Corethron</taxon>
    </lineage>
</organism>
<keyword evidence="1" id="KW-0694">RNA-binding</keyword>
<dbReference type="InterPro" id="IPR047275">
    <property type="entry name" value="KH-I_NOVA_rpt1"/>
</dbReference>
<dbReference type="SMART" id="SM00322">
    <property type="entry name" value="KH"/>
    <property type="match status" value="1"/>
</dbReference>
<evidence type="ECO:0000259" key="3">
    <source>
        <dbReference type="SMART" id="SM00322"/>
    </source>
</evidence>
<dbReference type="InterPro" id="IPR004087">
    <property type="entry name" value="KH_dom"/>
</dbReference>
<dbReference type="Pfam" id="PF00013">
    <property type="entry name" value="KH_1"/>
    <property type="match status" value="1"/>
</dbReference>
<feature type="region of interest" description="Disordered" evidence="2">
    <location>
        <begin position="1"/>
        <end position="120"/>
    </location>
</feature>